<dbReference type="EMBL" id="JADMLG010000011">
    <property type="protein sequence ID" value="MBH0779558.1"/>
    <property type="molecule type" value="Genomic_DNA"/>
</dbReference>
<sequence>MLNFRRLMLLCDLAELGTLTSVAERRNITSSAVSAQLRILEDEVGAILFRRAGRTLRLTTSGDVLVEHARTILRVVDEAIGAVAVTHERAAARVAISGFETSIASLAAPLLERLGREQPELQLRILQADSPSSLRSLRHGEIDIALTSRLTFRADASLAGLHSHELGYDPLVLLAPRRLHARIRTGGAAALASESWITGPQDSGLAEALVRLGEKSGFVPQVEHRVVGAPNMCQLAAVGVGVALVPRLAVPAALRHIVVDTAGFDGRTVTAVHREGALRNPAVSLVLRTLRELARERIEGRHDETADAGLAAS</sequence>
<evidence type="ECO:0000256" key="4">
    <source>
        <dbReference type="ARBA" id="ARBA00023159"/>
    </source>
</evidence>
<evidence type="ECO:0000256" key="5">
    <source>
        <dbReference type="ARBA" id="ARBA00023163"/>
    </source>
</evidence>
<comment type="similarity">
    <text evidence="1">Belongs to the LysR transcriptional regulatory family.</text>
</comment>
<protein>
    <submittedName>
        <fullName evidence="7">LysR family transcriptional regulator</fullName>
    </submittedName>
</protein>
<dbReference type="Gene3D" id="3.40.190.10">
    <property type="entry name" value="Periplasmic binding protein-like II"/>
    <property type="match status" value="2"/>
</dbReference>
<dbReference type="GO" id="GO:0003677">
    <property type="term" value="F:DNA binding"/>
    <property type="evidence" value="ECO:0007669"/>
    <property type="project" value="UniProtKB-KW"/>
</dbReference>
<reference evidence="7" key="1">
    <citation type="submission" date="2020-11" db="EMBL/GenBank/DDBJ databases">
        <title>Nocardia NEAU-351.nov., a novel actinomycete isolated from the cow dung.</title>
        <authorList>
            <person name="Zhang X."/>
        </authorList>
    </citation>
    <scope>NUCLEOTIDE SEQUENCE</scope>
    <source>
        <strain evidence="7">NEAU-351</strain>
    </source>
</reference>
<dbReference type="RefSeq" id="WP_196151866.1">
    <property type="nucleotide sequence ID" value="NZ_JADMLG010000011.1"/>
</dbReference>
<evidence type="ECO:0000256" key="3">
    <source>
        <dbReference type="ARBA" id="ARBA00023125"/>
    </source>
</evidence>
<accession>A0A931N6C7</accession>
<comment type="caution">
    <text evidence="7">The sequence shown here is derived from an EMBL/GenBank/DDBJ whole genome shotgun (WGS) entry which is preliminary data.</text>
</comment>
<evidence type="ECO:0000313" key="7">
    <source>
        <dbReference type="EMBL" id="MBH0779558.1"/>
    </source>
</evidence>
<evidence type="ECO:0000256" key="1">
    <source>
        <dbReference type="ARBA" id="ARBA00009437"/>
    </source>
</evidence>
<organism evidence="7 8">
    <name type="scientific">Nocardia bovistercoris</name>
    <dbReference type="NCBI Taxonomy" id="2785916"/>
    <lineage>
        <taxon>Bacteria</taxon>
        <taxon>Bacillati</taxon>
        <taxon>Actinomycetota</taxon>
        <taxon>Actinomycetes</taxon>
        <taxon>Mycobacteriales</taxon>
        <taxon>Nocardiaceae</taxon>
        <taxon>Nocardia</taxon>
    </lineage>
</organism>
<dbReference type="InterPro" id="IPR000847">
    <property type="entry name" value="LysR_HTH_N"/>
</dbReference>
<dbReference type="PROSITE" id="PS50931">
    <property type="entry name" value="HTH_LYSR"/>
    <property type="match status" value="1"/>
</dbReference>
<dbReference type="SUPFAM" id="SSF53850">
    <property type="entry name" value="Periplasmic binding protein-like II"/>
    <property type="match status" value="1"/>
</dbReference>
<evidence type="ECO:0000313" key="8">
    <source>
        <dbReference type="Proteomes" id="UP000655751"/>
    </source>
</evidence>
<keyword evidence="2" id="KW-0805">Transcription regulation</keyword>
<keyword evidence="5" id="KW-0804">Transcription</keyword>
<dbReference type="SUPFAM" id="SSF46785">
    <property type="entry name" value="Winged helix' DNA-binding domain"/>
    <property type="match status" value="1"/>
</dbReference>
<proteinExistence type="inferred from homology"/>
<dbReference type="InterPro" id="IPR036388">
    <property type="entry name" value="WH-like_DNA-bd_sf"/>
</dbReference>
<evidence type="ECO:0000256" key="2">
    <source>
        <dbReference type="ARBA" id="ARBA00023015"/>
    </source>
</evidence>
<gene>
    <name evidence="7" type="ORF">IT779_25130</name>
</gene>
<dbReference type="Pfam" id="PF03466">
    <property type="entry name" value="LysR_substrate"/>
    <property type="match status" value="1"/>
</dbReference>
<dbReference type="Proteomes" id="UP000655751">
    <property type="component" value="Unassembled WGS sequence"/>
</dbReference>
<dbReference type="InterPro" id="IPR005119">
    <property type="entry name" value="LysR_subst-bd"/>
</dbReference>
<feature type="domain" description="HTH lysR-type" evidence="6">
    <location>
        <begin position="2"/>
        <end position="59"/>
    </location>
</feature>
<dbReference type="InterPro" id="IPR036390">
    <property type="entry name" value="WH_DNA-bd_sf"/>
</dbReference>
<dbReference type="AlphaFoldDB" id="A0A931N6C7"/>
<dbReference type="PANTHER" id="PTHR30346:SF29">
    <property type="entry name" value="LYSR SUBSTRATE-BINDING"/>
    <property type="match status" value="1"/>
</dbReference>
<evidence type="ECO:0000259" key="6">
    <source>
        <dbReference type="PROSITE" id="PS50931"/>
    </source>
</evidence>
<name>A0A931N6C7_9NOCA</name>
<keyword evidence="8" id="KW-1185">Reference proteome</keyword>
<dbReference type="Gene3D" id="1.10.10.10">
    <property type="entry name" value="Winged helix-like DNA-binding domain superfamily/Winged helix DNA-binding domain"/>
    <property type="match status" value="1"/>
</dbReference>
<keyword evidence="3" id="KW-0238">DNA-binding</keyword>
<dbReference type="Pfam" id="PF00126">
    <property type="entry name" value="HTH_1"/>
    <property type="match status" value="1"/>
</dbReference>
<dbReference type="PANTHER" id="PTHR30346">
    <property type="entry name" value="TRANSCRIPTIONAL DUAL REGULATOR HCAR-RELATED"/>
    <property type="match status" value="1"/>
</dbReference>
<dbReference type="GO" id="GO:0003700">
    <property type="term" value="F:DNA-binding transcription factor activity"/>
    <property type="evidence" value="ECO:0007669"/>
    <property type="project" value="InterPro"/>
</dbReference>
<keyword evidence="4" id="KW-0010">Activator</keyword>
<dbReference type="GO" id="GO:0032993">
    <property type="term" value="C:protein-DNA complex"/>
    <property type="evidence" value="ECO:0007669"/>
    <property type="project" value="TreeGrafter"/>
</dbReference>